<evidence type="ECO:0000256" key="1">
    <source>
        <dbReference type="ARBA" id="ARBA00023002"/>
    </source>
</evidence>
<evidence type="ECO:0000256" key="3">
    <source>
        <dbReference type="PIRSR" id="PIRSR000105-2"/>
    </source>
</evidence>
<feature type="binding site" evidence="3">
    <location>
        <position position="104"/>
    </location>
    <ligand>
        <name>NAD(+)</name>
        <dbReference type="ChEBI" id="CHEBI:57540"/>
    </ligand>
</feature>
<dbReference type="GO" id="GO:0016616">
    <property type="term" value="F:oxidoreductase activity, acting on the CH-OH group of donors, NAD or NADP as acceptor"/>
    <property type="evidence" value="ECO:0007669"/>
    <property type="project" value="InterPro"/>
</dbReference>
<feature type="binding site" evidence="3">
    <location>
        <position position="126"/>
    </location>
    <ligand>
        <name>NAD(+)</name>
        <dbReference type="ChEBI" id="CHEBI:57540"/>
    </ligand>
</feature>
<organism evidence="6 7">
    <name type="scientific">Enhygromyxa salina</name>
    <dbReference type="NCBI Taxonomy" id="215803"/>
    <lineage>
        <taxon>Bacteria</taxon>
        <taxon>Pseudomonadati</taxon>
        <taxon>Myxococcota</taxon>
        <taxon>Polyangia</taxon>
        <taxon>Nannocystales</taxon>
        <taxon>Nannocystaceae</taxon>
        <taxon>Enhygromyxa</taxon>
    </lineage>
</organism>
<dbReference type="InterPro" id="IPR006176">
    <property type="entry name" value="3-OHacyl-CoA_DH_NAD-bd"/>
</dbReference>
<evidence type="ECO:0000313" key="6">
    <source>
        <dbReference type="EMBL" id="KIG18617.1"/>
    </source>
</evidence>
<evidence type="ECO:0000313" key="7">
    <source>
        <dbReference type="Proteomes" id="UP000031599"/>
    </source>
</evidence>
<dbReference type="GO" id="GO:0006631">
    <property type="term" value="P:fatty acid metabolic process"/>
    <property type="evidence" value="ECO:0007669"/>
    <property type="project" value="InterPro"/>
</dbReference>
<keyword evidence="3" id="KW-0520">NAD</keyword>
<sequence>MSEPTADNISIVAVIGAGTMGHGIAQVCAMAGCTTRLTDLGQAQVDAGLTTIASNLAKGVARGKVTDADQQATIARLSGTTSLEDAVRGADLVIEAAPEQLAIKRDIFTRVAAVVSERAVLGTNTSSLSIADIAAPIPNPSRVIGLHFFNPVHIMKLLEIVVAEQTRDEVTASMRAFAERIGKQPIVVKDAPGFATSRLGLVIGLEAIRMVEQGVASAQDIDKAMTLGYGFPMGPLKLTDLVGLDVRLSIAEYLASKLEQGAHFEPPQLLRDMVAQGKLGKKSGQGFYEW</sequence>
<dbReference type="AlphaFoldDB" id="A0A0C2DG04"/>
<dbReference type="InterPro" id="IPR006108">
    <property type="entry name" value="3HC_DH_C"/>
</dbReference>
<dbReference type="RefSeq" id="WP_052546946.1">
    <property type="nucleotide sequence ID" value="NZ_JMCC02000010.1"/>
</dbReference>
<feature type="binding site" evidence="3">
    <location>
        <position position="39"/>
    </location>
    <ligand>
        <name>NAD(+)</name>
        <dbReference type="ChEBI" id="CHEBI:57540"/>
    </ligand>
</feature>
<dbReference type="PIRSF" id="PIRSF000105">
    <property type="entry name" value="HCDH"/>
    <property type="match status" value="1"/>
</dbReference>
<reference evidence="6 7" key="1">
    <citation type="submission" date="2014-12" db="EMBL/GenBank/DDBJ databases">
        <title>Genome assembly of Enhygromyxa salina DSM 15201.</title>
        <authorList>
            <person name="Sharma G."/>
            <person name="Subramanian S."/>
        </authorList>
    </citation>
    <scope>NUCLEOTIDE SEQUENCE [LARGE SCALE GENOMIC DNA]</scope>
    <source>
        <strain evidence="6 7">DSM 15201</strain>
    </source>
</reference>
<proteinExistence type="predicted"/>
<dbReference type="InterPro" id="IPR036291">
    <property type="entry name" value="NAD(P)-bd_dom_sf"/>
</dbReference>
<feature type="domain" description="3-hydroxyacyl-CoA dehydrogenase NAD binding" evidence="5">
    <location>
        <begin position="12"/>
        <end position="190"/>
    </location>
</feature>
<feature type="site" description="Important for catalytic activity" evidence="2">
    <location>
        <position position="147"/>
    </location>
</feature>
<dbReference type="GO" id="GO:0070403">
    <property type="term" value="F:NAD+ binding"/>
    <property type="evidence" value="ECO:0007669"/>
    <property type="project" value="InterPro"/>
</dbReference>
<accession>A0A0C2DG04</accession>
<dbReference type="InterPro" id="IPR013328">
    <property type="entry name" value="6PGD_dom2"/>
</dbReference>
<dbReference type="FunFam" id="3.40.50.720:FF:000009">
    <property type="entry name" value="Fatty oxidation complex, alpha subunit"/>
    <property type="match status" value="1"/>
</dbReference>
<comment type="caution">
    <text evidence="6">The sequence shown here is derived from an EMBL/GenBank/DDBJ whole genome shotgun (WGS) entry which is preliminary data.</text>
</comment>
<feature type="binding site" evidence="3">
    <location>
        <position position="99"/>
    </location>
    <ligand>
        <name>NAD(+)</name>
        <dbReference type="ChEBI" id="CHEBI:57540"/>
    </ligand>
</feature>
<dbReference type="Pfam" id="PF00725">
    <property type="entry name" value="3HCDH"/>
    <property type="match status" value="1"/>
</dbReference>
<name>A0A0C2DG04_9BACT</name>
<dbReference type="Pfam" id="PF02737">
    <property type="entry name" value="3HCDH_N"/>
    <property type="match status" value="1"/>
</dbReference>
<evidence type="ECO:0000259" key="4">
    <source>
        <dbReference type="Pfam" id="PF00725"/>
    </source>
</evidence>
<dbReference type="Proteomes" id="UP000031599">
    <property type="component" value="Unassembled WGS sequence"/>
</dbReference>
<dbReference type="PANTHER" id="PTHR48075:SF5">
    <property type="entry name" value="3-HYDROXYBUTYRYL-COA DEHYDROGENASE"/>
    <property type="match status" value="1"/>
</dbReference>
<dbReference type="Gene3D" id="3.40.50.720">
    <property type="entry name" value="NAD(P)-binding Rossmann-like Domain"/>
    <property type="match status" value="1"/>
</dbReference>
<evidence type="ECO:0000256" key="2">
    <source>
        <dbReference type="PIRSR" id="PIRSR000105-1"/>
    </source>
</evidence>
<feature type="binding site" evidence="3">
    <location>
        <position position="150"/>
    </location>
    <ligand>
        <name>NAD(+)</name>
        <dbReference type="ChEBI" id="CHEBI:57540"/>
    </ligand>
</feature>
<dbReference type="InterPro" id="IPR008927">
    <property type="entry name" value="6-PGluconate_DH-like_C_sf"/>
</dbReference>
<feature type="binding site" evidence="3">
    <location>
        <position position="282"/>
    </location>
    <ligand>
        <name>NAD(+)</name>
        <dbReference type="ChEBI" id="CHEBI:57540"/>
    </ligand>
</feature>
<dbReference type="InterPro" id="IPR022694">
    <property type="entry name" value="3-OHacyl-CoA_DH"/>
</dbReference>
<gene>
    <name evidence="6" type="ORF">DB30_00302</name>
</gene>
<dbReference type="PANTHER" id="PTHR48075">
    <property type="entry name" value="3-HYDROXYACYL-COA DEHYDROGENASE FAMILY PROTEIN"/>
    <property type="match status" value="1"/>
</dbReference>
<protein>
    <submittedName>
        <fullName evidence="6">3-hydroxybutyryl-CoA dehydrogenase</fullName>
    </submittedName>
</protein>
<dbReference type="EMBL" id="JMCC02000010">
    <property type="protein sequence ID" value="KIG18617.1"/>
    <property type="molecule type" value="Genomic_DNA"/>
</dbReference>
<dbReference type="SUPFAM" id="SSF51735">
    <property type="entry name" value="NAD(P)-binding Rossmann-fold domains"/>
    <property type="match status" value="1"/>
</dbReference>
<evidence type="ECO:0000259" key="5">
    <source>
        <dbReference type="Pfam" id="PF02737"/>
    </source>
</evidence>
<dbReference type="SUPFAM" id="SSF48179">
    <property type="entry name" value="6-phosphogluconate dehydrogenase C-terminal domain-like"/>
    <property type="match status" value="1"/>
</dbReference>
<dbReference type="Gene3D" id="1.10.1040.10">
    <property type="entry name" value="N-(1-d-carboxylethyl)-l-norvaline Dehydrogenase, domain 2"/>
    <property type="match status" value="1"/>
</dbReference>
<keyword evidence="1" id="KW-0560">Oxidoreductase</keyword>
<feature type="binding site" evidence="3">
    <location>
        <begin position="16"/>
        <end position="21"/>
    </location>
    <ligand>
        <name>NAD(+)</name>
        <dbReference type="ChEBI" id="CHEBI:57540"/>
    </ligand>
</feature>
<feature type="domain" description="3-hydroxyacyl-CoA dehydrogenase C-terminal" evidence="4">
    <location>
        <begin position="193"/>
        <end position="290"/>
    </location>
</feature>